<sequence>MAKKTDPATNPRDMAANRTMPIHLRSSSTKMTTREPYHFIQNFKGPSSPSSSRRSADSYNRCSNDL</sequence>
<feature type="region of interest" description="Disordered" evidence="1">
    <location>
        <begin position="1"/>
        <end position="66"/>
    </location>
</feature>
<dbReference type="WBParaSite" id="HPLM_0000691101-mRNA-1">
    <property type="protein sequence ID" value="HPLM_0000691101-mRNA-1"/>
    <property type="gene ID" value="HPLM_0000691101"/>
</dbReference>
<gene>
    <name evidence="2" type="ORF">HPLM_LOCUS6903</name>
</gene>
<evidence type="ECO:0000256" key="1">
    <source>
        <dbReference type="SAM" id="MobiDB-lite"/>
    </source>
</evidence>
<accession>A0A0N4W9E7</accession>
<evidence type="ECO:0000313" key="3">
    <source>
        <dbReference type="Proteomes" id="UP000268014"/>
    </source>
</evidence>
<protein>
    <submittedName>
        <fullName evidence="4">Ovule protein</fullName>
    </submittedName>
</protein>
<dbReference type="Proteomes" id="UP000268014">
    <property type="component" value="Unassembled WGS sequence"/>
</dbReference>
<dbReference type="AlphaFoldDB" id="A0A0N4W9E7"/>
<evidence type="ECO:0000313" key="4">
    <source>
        <dbReference type="WBParaSite" id="HPLM_0000691101-mRNA-1"/>
    </source>
</evidence>
<reference evidence="4" key="1">
    <citation type="submission" date="2017-02" db="UniProtKB">
        <authorList>
            <consortium name="WormBaseParasite"/>
        </authorList>
    </citation>
    <scope>IDENTIFICATION</scope>
</reference>
<organism evidence="4">
    <name type="scientific">Haemonchus placei</name>
    <name type="common">Barber's pole worm</name>
    <dbReference type="NCBI Taxonomy" id="6290"/>
    <lineage>
        <taxon>Eukaryota</taxon>
        <taxon>Metazoa</taxon>
        <taxon>Ecdysozoa</taxon>
        <taxon>Nematoda</taxon>
        <taxon>Chromadorea</taxon>
        <taxon>Rhabditida</taxon>
        <taxon>Rhabditina</taxon>
        <taxon>Rhabditomorpha</taxon>
        <taxon>Strongyloidea</taxon>
        <taxon>Trichostrongylidae</taxon>
        <taxon>Haemonchus</taxon>
    </lineage>
</organism>
<evidence type="ECO:0000313" key="2">
    <source>
        <dbReference type="EMBL" id="VDO30351.1"/>
    </source>
</evidence>
<proteinExistence type="predicted"/>
<feature type="compositionally biased region" description="Polar residues" evidence="1">
    <location>
        <begin position="57"/>
        <end position="66"/>
    </location>
</feature>
<name>A0A0N4W9E7_HAEPC</name>
<reference evidence="2 3" key="2">
    <citation type="submission" date="2018-11" db="EMBL/GenBank/DDBJ databases">
        <authorList>
            <consortium name="Pathogen Informatics"/>
        </authorList>
    </citation>
    <scope>NUCLEOTIDE SEQUENCE [LARGE SCALE GENOMIC DNA]</scope>
    <source>
        <strain evidence="2 3">MHpl1</strain>
    </source>
</reference>
<dbReference type="EMBL" id="UZAF01016566">
    <property type="protein sequence ID" value="VDO30351.1"/>
    <property type="molecule type" value="Genomic_DNA"/>
</dbReference>
<keyword evidence="3" id="KW-1185">Reference proteome</keyword>